<name>A0A6P5J2E3_PHACI</name>
<dbReference type="KEGG" id="pcw:110197773"/>
<dbReference type="RefSeq" id="XP_020827493.1">
    <property type="nucleotide sequence ID" value="XM_020971834.1"/>
</dbReference>
<sequence length="370" mass="39973">MGVADSFRAWATSAYTHARNPQADVRTHVSTCTRTRWQAPYAHLPPGACAAYVRASAALGDAAGRELWCVRRPMALPGAAAARGPRLRLMRKKPPAPPSSSCSGAGGGGQEGRTSNIPSWLDQEGLNESDELWRLLVLRSVNSSLHEASQEMPDLPAFFDKNTRNDKSSQQPALFKVGTEEFQWTPFPPAFTFVGQFKNPDSSHFTKGKPALILHEQAQGVGQSSGPSSWGPSAGGRENLEPRRDHGTGVKRPLERRDSGIEASKSRLPQRRKKQRLWGEGDASSPASPQTLTSGVSRPGYSSSEEPRHSLCSEGARVEKDAASAAVSQGIVALDSCPMCQVPFTGKFSQLDIDSHLAKCLSESIEDVTW</sequence>
<feature type="region of interest" description="Disordered" evidence="1">
    <location>
        <begin position="85"/>
        <end position="121"/>
    </location>
</feature>
<dbReference type="PANTHER" id="PTHR37862">
    <property type="entry name" value="FANCONI ANEMIA CORE COMPLEX-ASSOCIATED PROTEIN 20"/>
    <property type="match status" value="1"/>
</dbReference>
<dbReference type="Proteomes" id="UP000515140">
    <property type="component" value="Unplaced"/>
</dbReference>
<dbReference type="Pfam" id="PF15751">
    <property type="entry name" value="FANCA_interact"/>
    <property type="match status" value="1"/>
</dbReference>
<dbReference type="PROSITE" id="PS51906">
    <property type="entry name" value="ZF_UBZ2"/>
    <property type="match status" value="1"/>
</dbReference>
<dbReference type="InterPro" id="IPR052689">
    <property type="entry name" value="FA_core_complex_assoc"/>
</dbReference>
<proteinExistence type="predicted"/>
<dbReference type="InParanoid" id="A0A6P5J2E3"/>
<feature type="compositionally biased region" description="Basic residues" evidence="1">
    <location>
        <begin position="85"/>
        <end position="94"/>
    </location>
</feature>
<evidence type="ECO:0000313" key="4">
    <source>
        <dbReference type="RefSeq" id="XP_020827493.1"/>
    </source>
</evidence>
<accession>A0A6P5J2E3</accession>
<feature type="region of interest" description="Disordered" evidence="1">
    <location>
        <begin position="218"/>
        <end position="314"/>
    </location>
</feature>
<gene>
    <name evidence="4" type="primary">FAAP20</name>
</gene>
<protein>
    <submittedName>
        <fullName evidence="4">Fanconi anemia core complex-associated protein 20</fullName>
    </submittedName>
</protein>
<dbReference type="InterPro" id="IPR031490">
    <property type="entry name" value="UBZ2_FAAP20"/>
</dbReference>
<dbReference type="Pfam" id="PF15750">
    <property type="entry name" value="UBZ_FAAP20"/>
    <property type="match status" value="1"/>
</dbReference>
<dbReference type="CTD" id="199990"/>
<dbReference type="InterPro" id="IPR031491">
    <property type="entry name" value="FANCA_interact"/>
</dbReference>
<keyword evidence="3" id="KW-1185">Reference proteome</keyword>
<evidence type="ECO:0000259" key="2">
    <source>
        <dbReference type="PROSITE" id="PS51906"/>
    </source>
</evidence>
<evidence type="ECO:0000256" key="1">
    <source>
        <dbReference type="SAM" id="MobiDB-lite"/>
    </source>
</evidence>
<reference evidence="4" key="1">
    <citation type="submission" date="2025-08" db="UniProtKB">
        <authorList>
            <consortium name="RefSeq"/>
        </authorList>
    </citation>
    <scope>IDENTIFICATION</scope>
    <source>
        <tissue evidence="4">Spleen</tissue>
    </source>
</reference>
<dbReference type="PANTHER" id="PTHR37862:SF1">
    <property type="entry name" value="FANCONI ANEMIA CORE COMPLEX-ASSOCIATED PROTEIN 20"/>
    <property type="match status" value="1"/>
</dbReference>
<organism evidence="3 4">
    <name type="scientific">Phascolarctos cinereus</name>
    <name type="common">Koala</name>
    <dbReference type="NCBI Taxonomy" id="38626"/>
    <lineage>
        <taxon>Eukaryota</taxon>
        <taxon>Metazoa</taxon>
        <taxon>Chordata</taxon>
        <taxon>Craniata</taxon>
        <taxon>Vertebrata</taxon>
        <taxon>Euteleostomi</taxon>
        <taxon>Mammalia</taxon>
        <taxon>Metatheria</taxon>
        <taxon>Diprotodontia</taxon>
        <taxon>Phascolarctidae</taxon>
        <taxon>Phascolarctos</taxon>
    </lineage>
</organism>
<feature type="compositionally biased region" description="Basic and acidic residues" evidence="1">
    <location>
        <begin position="305"/>
        <end position="314"/>
    </location>
</feature>
<dbReference type="GO" id="GO:0043240">
    <property type="term" value="C:Fanconi anaemia nuclear complex"/>
    <property type="evidence" value="ECO:0007669"/>
    <property type="project" value="TreeGrafter"/>
</dbReference>
<feature type="domain" description="UBZ2-type" evidence="2">
    <location>
        <begin position="334"/>
        <end position="370"/>
    </location>
</feature>
<feature type="compositionally biased region" description="Polar residues" evidence="1">
    <location>
        <begin position="285"/>
        <end position="304"/>
    </location>
</feature>
<feature type="compositionally biased region" description="Basic and acidic residues" evidence="1">
    <location>
        <begin position="238"/>
        <end position="260"/>
    </location>
</feature>
<evidence type="ECO:0000313" key="3">
    <source>
        <dbReference type="Proteomes" id="UP000515140"/>
    </source>
</evidence>
<dbReference type="GeneID" id="110197773"/>
<dbReference type="GO" id="GO:0043130">
    <property type="term" value="F:ubiquitin binding"/>
    <property type="evidence" value="ECO:0007669"/>
    <property type="project" value="InterPro"/>
</dbReference>
<feature type="compositionally biased region" description="Low complexity" evidence="1">
    <location>
        <begin position="218"/>
        <end position="236"/>
    </location>
</feature>
<dbReference type="AlphaFoldDB" id="A0A6P5J2E3"/>